<reference evidence="4" key="2">
    <citation type="submission" date="2025-08" db="UniProtKB">
        <authorList>
            <consortium name="RefSeq"/>
        </authorList>
    </citation>
    <scope>IDENTIFICATION</scope>
</reference>
<dbReference type="CDD" id="cd06257">
    <property type="entry name" value="DnaJ"/>
    <property type="match status" value="1"/>
</dbReference>
<dbReference type="InterPro" id="IPR036869">
    <property type="entry name" value="J_dom_sf"/>
</dbReference>
<dbReference type="RefSeq" id="XP_065643435.1">
    <property type="nucleotide sequence ID" value="XM_065787363.1"/>
</dbReference>
<dbReference type="Proteomes" id="UP001652625">
    <property type="component" value="Chromosome 01"/>
</dbReference>
<accession>A0ABM4B3N2</accession>
<feature type="domain" description="J" evidence="2">
    <location>
        <begin position="11"/>
        <end position="69"/>
    </location>
</feature>
<evidence type="ECO:0000313" key="3">
    <source>
        <dbReference type="Proteomes" id="UP001652625"/>
    </source>
</evidence>
<dbReference type="InterPro" id="IPR029827">
    <property type="entry name" value="JDP1-like"/>
</dbReference>
<dbReference type="PANTHER" id="PTHR44500:SF1">
    <property type="entry name" value="DNAJ HOMOLOG SUBFAMILY C MEMBER 12"/>
    <property type="match status" value="1"/>
</dbReference>
<keyword evidence="3" id="KW-1185">Reference proteome</keyword>
<dbReference type="GeneID" id="124810525"/>
<organism evidence="3 4">
    <name type="scientific">Hydra vulgaris</name>
    <name type="common">Hydra</name>
    <name type="synonym">Hydra attenuata</name>
    <dbReference type="NCBI Taxonomy" id="6087"/>
    <lineage>
        <taxon>Eukaryota</taxon>
        <taxon>Metazoa</taxon>
        <taxon>Cnidaria</taxon>
        <taxon>Hydrozoa</taxon>
        <taxon>Hydroidolina</taxon>
        <taxon>Anthoathecata</taxon>
        <taxon>Aplanulata</taxon>
        <taxon>Hydridae</taxon>
        <taxon>Hydra</taxon>
    </lineage>
</organism>
<dbReference type="PANTHER" id="PTHR44500">
    <property type="entry name" value="DNAJ HOMOLOG SUBFAMILY C MEMBER 12"/>
    <property type="match status" value="1"/>
</dbReference>
<evidence type="ECO:0000259" key="2">
    <source>
        <dbReference type="SMART" id="SM00271"/>
    </source>
</evidence>
<gene>
    <name evidence="4" type="primary">LOC124810525</name>
</gene>
<dbReference type="SMART" id="SM00271">
    <property type="entry name" value="DnaJ"/>
    <property type="match status" value="1"/>
</dbReference>
<protein>
    <submittedName>
        <fullName evidence="4">DnaJ homolog subfamily C member 12 isoform X2</fullName>
    </submittedName>
</protein>
<proteinExistence type="predicted"/>
<dbReference type="PRINTS" id="PR00625">
    <property type="entry name" value="JDOMAIN"/>
</dbReference>
<dbReference type="InterPro" id="IPR001623">
    <property type="entry name" value="DnaJ_domain"/>
</dbReference>
<sequence length="141" mass="16742">MNNIDLYANEECFYSVLGCHQTCSEDQLRAEFHIQILQCHPDKKPGNETASLQYNKLMKAYWVLMNERNVYDKWKNSGIKVSYEQWKSIMGHCCMHWSTPPQQLSLENVQESFNRSEVYKSSFSNPRETNSRLTLFRNYKI</sequence>
<reference evidence="3" key="1">
    <citation type="submission" date="2025-05" db="UniProtKB">
        <authorList>
            <consortium name="RefSeq"/>
        </authorList>
    </citation>
    <scope>NUCLEOTIDE SEQUENCE [LARGE SCALE GENOMIC DNA]</scope>
</reference>
<dbReference type="Gene3D" id="1.10.287.110">
    <property type="entry name" value="DnaJ domain"/>
    <property type="match status" value="1"/>
</dbReference>
<name>A0ABM4B3N2_HYDVU</name>
<dbReference type="Pfam" id="PF00226">
    <property type="entry name" value="DnaJ"/>
    <property type="match status" value="1"/>
</dbReference>
<evidence type="ECO:0000313" key="4">
    <source>
        <dbReference type="RefSeq" id="XP_065643435.1"/>
    </source>
</evidence>
<evidence type="ECO:0000256" key="1">
    <source>
        <dbReference type="ARBA" id="ARBA00023186"/>
    </source>
</evidence>
<keyword evidence="1" id="KW-0143">Chaperone</keyword>
<dbReference type="SUPFAM" id="SSF46565">
    <property type="entry name" value="Chaperone J-domain"/>
    <property type="match status" value="1"/>
</dbReference>